<proteinExistence type="predicted"/>
<accession>A0A6J7ETQ3</accession>
<name>A0A6J7ETQ3_9ZZZZ</name>
<protein>
    <submittedName>
        <fullName evidence="2">Unannotated protein</fullName>
    </submittedName>
</protein>
<sequence length="226" mass="24225">MSRVSTLPPLSAVMPATFSSTRTHPIRRHRSGSIRPTACTRPGGTVRVWVWTRPNRSRRPSGESAIVKLKYFMNSVATMRMGRPPVMNARARPPQPSVATVAKTMSAVVASSPAVLERSTSDRASCPGDTVAMTSSGASPASCRSPAARASTCVRTARASASGRYRSWMLEPLVPATSSETAAIANRRATSGCTTSTDCSRESWSRRCCLFTMPESIRKSPSSSNQ</sequence>
<dbReference type="AlphaFoldDB" id="A0A6J7ETQ3"/>
<reference evidence="2" key="1">
    <citation type="submission" date="2020-05" db="EMBL/GenBank/DDBJ databases">
        <authorList>
            <person name="Chiriac C."/>
            <person name="Salcher M."/>
            <person name="Ghai R."/>
            <person name="Kavagutti S V."/>
        </authorList>
    </citation>
    <scope>NUCLEOTIDE SEQUENCE</scope>
</reference>
<evidence type="ECO:0000256" key="1">
    <source>
        <dbReference type="SAM" id="MobiDB-lite"/>
    </source>
</evidence>
<evidence type="ECO:0000313" key="2">
    <source>
        <dbReference type="EMBL" id="CAB4884455.1"/>
    </source>
</evidence>
<feature type="region of interest" description="Disordered" evidence="1">
    <location>
        <begin position="15"/>
        <end position="39"/>
    </location>
</feature>
<organism evidence="2">
    <name type="scientific">freshwater metagenome</name>
    <dbReference type="NCBI Taxonomy" id="449393"/>
    <lineage>
        <taxon>unclassified sequences</taxon>
        <taxon>metagenomes</taxon>
        <taxon>ecological metagenomes</taxon>
    </lineage>
</organism>
<gene>
    <name evidence="2" type="ORF">UFOPK3402_01626</name>
</gene>
<dbReference type="EMBL" id="CAFBLS010000238">
    <property type="protein sequence ID" value="CAB4884455.1"/>
    <property type="molecule type" value="Genomic_DNA"/>
</dbReference>